<name>A0A6A6LX41_HEVBR</name>
<proteinExistence type="predicted"/>
<reference evidence="1 2" key="1">
    <citation type="journal article" date="2020" name="Mol. Plant">
        <title>The Chromosome-Based Rubber Tree Genome Provides New Insights into Spurge Genome Evolution and Rubber Biosynthesis.</title>
        <authorList>
            <person name="Liu J."/>
            <person name="Shi C."/>
            <person name="Shi C.C."/>
            <person name="Li W."/>
            <person name="Zhang Q.J."/>
            <person name="Zhang Y."/>
            <person name="Li K."/>
            <person name="Lu H.F."/>
            <person name="Shi C."/>
            <person name="Zhu S.T."/>
            <person name="Xiao Z.Y."/>
            <person name="Nan H."/>
            <person name="Yue Y."/>
            <person name="Zhu X.G."/>
            <person name="Wu Y."/>
            <person name="Hong X.N."/>
            <person name="Fan G.Y."/>
            <person name="Tong Y."/>
            <person name="Zhang D."/>
            <person name="Mao C.L."/>
            <person name="Liu Y.L."/>
            <person name="Hao S.J."/>
            <person name="Liu W.Q."/>
            <person name="Lv M.Q."/>
            <person name="Zhang H.B."/>
            <person name="Liu Y."/>
            <person name="Hu-Tang G.R."/>
            <person name="Wang J.P."/>
            <person name="Wang J.H."/>
            <person name="Sun Y.H."/>
            <person name="Ni S.B."/>
            <person name="Chen W.B."/>
            <person name="Zhang X.C."/>
            <person name="Jiao Y.N."/>
            <person name="Eichler E.E."/>
            <person name="Li G.H."/>
            <person name="Liu X."/>
            <person name="Gao L.Z."/>
        </authorList>
    </citation>
    <scope>NUCLEOTIDE SEQUENCE [LARGE SCALE GENOMIC DNA]</scope>
    <source>
        <strain evidence="2">cv. GT1</strain>
        <tissue evidence="1">Leaf</tissue>
    </source>
</reference>
<accession>A0A6A6LX41</accession>
<evidence type="ECO:0000313" key="2">
    <source>
        <dbReference type="Proteomes" id="UP000467840"/>
    </source>
</evidence>
<keyword evidence="2" id="KW-1185">Reference proteome</keyword>
<comment type="caution">
    <text evidence="1">The sequence shown here is derived from an EMBL/GenBank/DDBJ whole genome shotgun (WGS) entry which is preliminary data.</text>
</comment>
<gene>
    <name evidence="1" type="ORF">GH714_006699</name>
</gene>
<evidence type="ECO:0000313" key="1">
    <source>
        <dbReference type="EMBL" id="KAF2305554.1"/>
    </source>
</evidence>
<sequence length="262" mass="28902">MGDDDEALSVAELASGHEDASKVTKKHFKDISYDCFGSETSCSQQLVVYIDSKNDRDLLMNCISYSSSRILVLKVGGKLVKQKGRDDFKAAIGFLHVIDLLSSAQRLIVGHNCILVFVQFSKAELVFEFLVLKASLERSNDAISFLHPLLKLLEGGNTCAAGYEIYKEICSSPITKVLFTEQAGTIGIRWKTKLVVSKSEAQSQQQESFSEENAATITSVSSEQVKVADKQPVIDDLLSGQSRCDEFIDFFPAEVKQIRATN</sequence>
<protein>
    <submittedName>
        <fullName evidence="1">Uncharacterized protein</fullName>
    </submittedName>
</protein>
<organism evidence="1 2">
    <name type="scientific">Hevea brasiliensis</name>
    <name type="common">Para rubber tree</name>
    <name type="synonym">Siphonia brasiliensis</name>
    <dbReference type="NCBI Taxonomy" id="3981"/>
    <lineage>
        <taxon>Eukaryota</taxon>
        <taxon>Viridiplantae</taxon>
        <taxon>Streptophyta</taxon>
        <taxon>Embryophyta</taxon>
        <taxon>Tracheophyta</taxon>
        <taxon>Spermatophyta</taxon>
        <taxon>Magnoliopsida</taxon>
        <taxon>eudicotyledons</taxon>
        <taxon>Gunneridae</taxon>
        <taxon>Pentapetalae</taxon>
        <taxon>rosids</taxon>
        <taxon>fabids</taxon>
        <taxon>Malpighiales</taxon>
        <taxon>Euphorbiaceae</taxon>
        <taxon>Crotonoideae</taxon>
        <taxon>Micrandreae</taxon>
        <taxon>Hevea</taxon>
    </lineage>
</organism>
<dbReference type="Proteomes" id="UP000467840">
    <property type="component" value="Chromosome 9"/>
</dbReference>
<dbReference type="EMBL" id="JAAGAX010000008">
    <property type="protein sequence ID" value="KAF2305554.1"/>
    <property type="molecule type" value="Genomic_DNA"/>
</dbReference>
<dbReference type="AlphaFoldDB" id="A0A6A6LX41"/>